<accession>A0A8S1Q037</accession>
<sequence length="118" mass="13823">MTQVASIQNLLIDDNNSTLNQQKGLGIAKKIKKKEKGCFCKQQKQKKIYKYISPDESSYECDGWDEEDQFNRQSENRRQNKEITDLKCVAWNLELFIKNAKQQLAYLEGTMQQNLARN</sequence>
<dbReference type="OMA" id="WNLELFI"/>
<comment type="caution">
    <text evidence="1">The sequence shown here is derived from an EMBL/GenBank/DDBJ whole genome shotgun (WGS) entry which is preliminary data.</text>
</comment>
<reference evidence="1" key="1">
    <citation type="submission" date="2021-01" db="EMBL/GenBank/DDBJ databases">
        <authorList>
            <consortium name="Genoscope - CEA"/>
            <person name="William W."/>
        </authorList>
    </citation>
    <scope>NUCLEOTIDE SEQUENCE</scope>
</reference>
<dbReference type="Proteomes" id="UP000688137">
    <property type="component" value="Unassembled WGS sequence"/>
</dbReference>
<evidence type="ECO:0000313" key="2">
    <source>
        <dbReference type="Proteomes" id="UP000688137"/>
    </source>
</evidence>
<name>A0A8S1Q037_PARPR</name>
<proteinExistence type="predicted"/>
<gene>
    <name evidence="1" type="ORF">PPRIM_AZ9-3.1.T1390053</name>
</gene>
<organism evidence="1 2">
    <name type="scientific">Paramecium primaurelia</name>
    <dbReference type="NCBI Taxonomy" id="5886"/>
    <lineage>
        <taxon>Eukaryota</taxon>
        <taxon>Sar</taxon>
        <taxon>Alveolata</taxon>
        <taxon>Ciliophora</taxon>
        <taxon>Intramacronucleata</taxon>
        <taxon>Oligohymenophorea</taxon>
        <taxon>Peniculida</taxon>
        <taxon>Parameciidae</taxon>
        <taxon>Paramecium</taxon>
    </lineage>
</organism>
<protein>
    <submittedName>
        <fullName evidence="1">Uncharacterized protein</fullName>
    </submittedName>
</protein>
<keyword evidence="2" id="KW-1185">Reference proteome</keyword>
<evidence type="ECO:0000313" key="1">
    <source>
        <dbReference type="EMBL" id="CAD8109037.1"/>
    </source>
</evidence>
<dbReference type="AlphaFoldDB" id="A0A8S1Q037"/>
<dbReference type="EMBL" id="CAJJDM010000143">
    <property type="protein sequence ID" value="CAD8109037.1"/>
    <property type="molecule type" value="Genomic_DNA"/>
</dbReference>